<dbReference type="EMBL" id="DF820485">
    <property type="protein sequence ID" value="GAK30379.1"/>
    <property type="molecule type" value="Genomic_DNA"/>
</dbReference>
<keyword evidence="6" id="KW-1185">Reference proteome</keyword>
<keyword evidence="1" id="KW-0805">Transcription regulation</keyword>
<evidence type="ECO:0000256" key="1">
    <source>
        <dbReference type="ARBA" id="ARBA00023015"/>
    </source>
</evidence>
<dbReference type="GO" id="GO:0006950">
    <property type="term" value="P:response to stress"/>
    <property type="evidence" value="ECO:0007669"/>
    <property type="project" value="TreeGrafter"/>
</dbReference>
<dbReference type="Pfam" id="PF12802">
    <property type="entry name" value="MarR_2"/>
    <property type="match status" value="1"/>
</dbReference>
<sequence>MDEASQIARLLRSVLMKQRQQYDQLSQEYDISRTQARTLSYVAKNPGLNQKQIAEYLSVRGSSTSDLLKDLEADDYIERYASRGTKDRSKKIYVTAKGLKLIERLDKLFIDIDGKLIAGISKEDTVNLKRILSMMDNFLESNLTN</sequence>
<dbReference type="InterPro" id="IPR036390">
    <property type="entry name" value="WH_DNA-bd_sf"/>
</dbReference>
<dbReference type="RefSeq" id="WP_027698494.1">
    <property type="nucleotide sequence ID" value="NZ_DF820485.1"/>
</dbReference>
<evidence type="ECO:0000256" key="3">
    <source>
        <dbReference type="SAM" id="Coils"/>
    </source>
</evidence>
<dbReference type="SUPFAM" id="SSF46785">
    <property type="entry name" value="Winged helix' DNA-binding domain"/>
    <property type="match status" value="1"/>
</dbReference>
<dbReference type="InterPro" id="IPR000835">
    <property type="entry name" value="HTH_MarR-typ"/>
</dbReference>
<dbReference type="PROSITE" id="PS50995">
    <property type="entry name" value="HTH_MARR_2"/>
    <property type="match status" value="1"/>
</dbReference>
<protein>
    <submittedName>
        <fullName evidence="5">MarR family transcriptional regulator</fullName>
    </submittedName>
</protein>
<dbReference type="InterPro" id="IPR036388">
    <property type="entry name" value="WH-like_DNA-bd_sf"/>
</dbReference>
<dbReference type="Proteomes" id="UP000030643">
    <property type="component" value="Unassembled WGS sequence"/>
</dbReference>
<keyword evidence="3" id="KW-0175">Coiled coil</keyword>
<dbReference type="PANTHER" id="PTHR33164:SF56">
    <property type="entry name" value="HTH-TYPE TRANSCRIPTIONAL REGULATOR MHQR"/>
    <property type="match status" value="1"/>
</dbReference>
<dbReference type="GO" id="GO:0003700">
    <property type="term" value="F:DNA-binding transcription factor activity"/>
    <property type="evidence" value="ECO:0007669"/>
    <property type="project" value="InterPro"/>
</dbReference>
<evidence type="ECO:0000313" key="5">
    <source>
        <dbReference type="EMBL" id="GAK30379.1"/>
    </source>
</evidence>
<dbReference type="AlphaFoldDB" id="A0A069CSD7"/>
<evidence type="ECO:0000256" key="2">
    <source>
        <dbReference type="ARBA" id="ARBA00023163"/>
    </source>
</evidence>
<name>A0A069CSD7_WEIOS</name>
<evidence type="ECO:0000259" key="4">
    <source>
        <dbReference type="PROSITE" id="PS50995"/>
    </source>
</evidence>
<proteinExistence type="predicted"/>
<dbReference type="eggNOG" id="COG1846">
    <property type="taxonomic scope" value="Bacteria"/>
</dbReference>
<keyword evidence="2" id="KW-0804">Transcription</keyword>
<feature type="coiled-coil region" evidence="3">
    <location>
        <begin position="8"/>
        <end position="35"/>
    </location>
</feature>
<reference evidence="6" key="1">
    <citation type="journal article" date="2014" name="Genome Announc.">
        <title>Draft genome sequence of Weissella oryzae SG25T, isolated from fermented rice grains.</title>
        <authorList>
            <person name="Tanizawa Y."/>
            <person name="Fujisawa T."/>
            <person name="Mochizuki T."/>
            <person name="Kaminuma E."/>
            <person name="Suzuki Y."/>
            <person name="Nakamura Y."/>
            <person name="Tohno M."/>
        </authorList>
    </citation>
    <scope>NUCLEOTIDE SEQUENCE [LARGE SCALE GENOMIC DNA]</scope>
    <source>
        <strain evidence="6">DSM 25784 / JCM 18191 / LMG 30913 / SG25</strain>
    </source>
</reference>
<gene>
    <name evidence="5" type="primary">rmaE</name>
    <name evidence="5" type="ORF">WOSG25_021760</name>
</gene>
<dbReference type="STRING" id="1329250.WOSG25_021760"/>
<dbReference type="Gene3D" id="1.10.10.10">
    <property type="entry name" value="Winged helix-like DNA-binding domain superfamily/Winged helix DNA-binding domain"/>
    <property type="match status" value="1"/>
</dbReference>
<dbReference type="PANTHER" id="PTHR33164">
    <property type="entry name" value="TRANSCRIPTIONAL REGULATOR, MARR FAMILY"/>
    <property type="match status" value="1"/>
</dbReference>
<dbReference type="InterPro" id="IPR039422">
    <property type="entry name" value="MarR/SlyA-like"/>
</dbReference>
<organism evidence="5 6">
    <name type="scientific">Weissella oryzae (strain DSM 25784 / JCM 18191 / LMG 30913 / SG25)</name>
    <dbReference type="NCBI Taxonomy" id="1329250"/>
    <lineage>
        <taxon>Bacteria</taxon>
        <taxon>Bacillati</taxon>
        <taxon>Bacillota</taxon>
        <taxon>Bacilli</taxon>
        <taxon>Lactobacillales</taxon>
        <taxon>Lactobacillaceae</taxon>
        <taxon>Weissella</taxon>
    </lineage>
</organism>
<dbReference type="SMART" id="SM00347">
    <property type="entry name" value="HTH_MARR"/>
    <property type="match status" value="1"/>
</dbReference>
<accession>A0A069CSD7</accession>
<feature type="domain" description="HTH marR-type" evidence="4">
    <location>
        <begin position="4"/>
        <end position="140"/>
    </location>
</feature>
<evidence type="ECO:0000313" key="6">
    <source>
        <dbReference type="Proteomes" id="UP000030643"/>
    </source>
</evidence>